<evidence type="ECO:0000313" key="14">
    <source>
        <dbReference type="EMBL" id="SHN59457.1"/>
    </source>
</evidence>
<dbReference type="InterPro" id="IPR018022">
    <property type="entry name" value="IPT"/>
</dbReference>
<comment type="subunit">
    <text evidence="10">Monomer.</text>
</comment>
<dbReference type="GO" id="GO:0006400">
    <property type="term" value="P:tRNA modification"/>
    <property type="evidence" value="ECO:0007669"/>
    <property type="project" value="TreeGrafter"/>
</dbReference>
<dbReference type="NCBIfam" id="TIGR00174">
    <property type="entry name" value="miaA"/>
    <property type="match status" value="1"/>
</dbReference>
<dbReference type="OrthoDB" id="9776390at2"/>
<evidence type="ECO:0000256" key="1">
    <source>
        <dbReference type="ARBA" id="ARBA00001946"/>
    </source>
</evidence>
<gene>
    <name evidence="10" type="primary">miaA</name>
    <name evidence="14" type="ORF">SAMN02745728_01012</name>
</gene>
<keyword evidence="15" id="KW-1185">Reference proteome</keyword>
<feature type="binding site" evidence="10">
    <location>
        <begin position="17"/>
        <end position="22"/>
    </location>
    <ligand>
        <name>substrate</name>
    </ligand>
</feature>
<accession>A0A1M7SLV8</accession>
<keyword evidence="7 10" id="KW-0067">ATP-binding</keyword>
<dbReference type="PANTHER" id="PTHR11088:SF60">
    <property type="entry name" value="TRNA DIMETHYLALLYLTRANSFERASE"/>
    <property type="match status" value="1"/>
</dbReference>
<evidence type="ECO:0000256" key="12">
    <source>
        <dbReference type="RuleBase" id="RU003784"/>
    </source>
</evidence>
<feature type="region of interest" description="Interaction with substrate tRNA" evidence="10">
    <location>
        <begin position="50"/>
        <end position="53"/>
    </location>
</feature>
<feature type="site" description="Interaction with substrate tRNA" evidence="10">
    <location>
        <position position="116"/>
    </location>
</feature>
<comment type="catalytic activity">
    <reaction evidence="9 10 11">
        <text>adenosine(37) in tRNA + dimethylallyl diphosphate = N(6)-dimethylallyladenosine(37) in tRNA + diphosphate</text>
        <dbReference type="Rhea" id="RHEA:26482"/>
        <dbReference type="Rhea" id="RHEA-COMP:10162"/>
        <dbReference type="Rhea" id="RHEA-COMP:10375"/>
        <dbReference type="ChEBI" id="CHEBI:33019"/>
        <dbReference type="ChEBI" id="CHEBI:57623"/>
        <dbReference type="ChEBI" id="CHEBI:74411"/>
        <dbReference type="ChEBI" id="CHEBI:74415"/>
        <dbReference type="EC" id="2.5.1.75"/>
    </reaction>
</comment>
<evidence type="ECO:0000256" key="2">
    <source>
        <dbReference type="ARBA" id="ARBA00003213"/>
    </source>
</evidence>
<evidence type="ECO:0000256" key="3">
    <source>
        <dbReference type="ARBA" id="ARBA00005842"/>
    </source>
</evidence>
<evidence type="ECO:0000256" key="10">
    <source>
        <dbReference type="HAMAP-Rule" id="MF_00185"/>
    </source>
</evidence>
<dbReference type="GO" id="GO:0005524">
    <property type="term" value="F:ATP binding"/>
    <property type="evidence" value="ECO:0007669"/>
    <property type="project" value="UniProtKB-UniRule"/>
</dbReference>
<evidence type="ECO:0000256" key="9">
    <source>
        <dbReference type="ARBA" id="ARBA00049563"/>
    </source>
</evidence>
<dbReference type="Proteomes" id="UP000186469">
    <property type="component" value="Unassembled WGS sequence"/>
</dbReference>
<feature type="binding site" evidence="10">
    <location>
        <begin position="15"/>
        <end position="22"/>
    </location>
    <ligand>
        <name>ATP</name>
        <dbReference type="ChEBI" id="CHEBI:30616"/>
    </ligand>
</feature>
<evidence type="ECO:0000256" key="5">
    <source>
        <dbReference type="ARBA" id="ARBA00022694"/>
    </source>
</evidence>
<comment type="similarity">
    <text evidence="3 10 13">Belongs to the IPP transferase family.</text>
</comment>
<reference evidence="14 15" key="1">
    <citation type="submission" date="2016-12" db="EMBL/GenBank/DDBJ databases">
        <authorList>
            <person name="Song W.-J."/>
            <person name="Kurnit D.M."/>
        </authorList>
    </citation>
    <scope>NUCLEOTIDE SEQUENCE [LARGE SCALE GENOMIC DNA]</scope>
    <source>
        <strain evidence="14 15">DSM 11393</strain>
    </source>
</reference>
<proteinExistence type="inferred from homology"/>
<comment type="caution">
    <text evidence="10">Lacks conserved residue(s) required for the propagation of feature annotation.</text>
</comment>
<evidence type="ECO:0000256" key="6">
    <source>
        <dbReference type="ARBA" id="ARBA00022741"/>
    </source>
</evidence>
<comment type="function">
    <text evidence="2 10 12">Catalyzes the transfer of a dimethylallyl group onto the adenine at position 37 in tRNAs that read codons beginning with uridine, leading to the formation of N6-(dimethylallyl)adenosine (i(6)A).</text>
</comment>
<dbReference type="RefSeq" id="WP_072696961.1">
    <property type="nucleotide sequence ID" value="NZ_FRDI01000004.1"/>
</dbReference>
<dbReference type="GO" id="GO:0052381">
    <property type="term" value="F:tRNA dimethylallyltransferase activity"/>
    <property type="evidence" value="ECO:0007669"/>
    <property type="project" value="UniProtKB-UniRule"/>
</dbReference>
<dbReference type="Gene3D" id="1.10.20.140">
    <property type="match status" value="1"/>
</dbReference>
<keyword evidence="8 10" id="KW-0460">Magnesium</keyword>
<evidence type="ECO:0000256" key="8">
    <source>
        <dbReference type="ARBA" id="ARBA00022842"/>
    </source>
</evidence>
<evidence type="ECO:0000256" key="4">
    <source>
        <dbReference type="ARBA" id="ARBA00022679"/>
    </source>
</evidence>
<dbReference type="EMBL" id="FRDI01000004">
    <property type="protein sequence ID" value="SHN59457.1"/>
    <property type="molecule type" value="Genomic_DNA"/>
</dbReference>
<comment type="cofactor">
    <cofactor evidence="1 10">
        <name>Mg(2+)</name>
        <dbReference type="ChEBI" id="CHEBI:18420"/>
    </cofactor>
</comment>
<dbReference type="EC" id="2.5.1.75" evidence="10"/>
<sequence length="324" mass="37143">MNSIFQKKPLLIFCGPTGSGKTASSLYLVEHLLKTTNNQEYNSCVIINSDSRQLYKDFPIITAQPDHEEQKHCLHKLFGVIETKEKVTATTYSELAKKEIYECYANKQLPILVGGTGLYLKVLLEGIAHIPEIPEEISQYWRERCCLEGSVALHKKLEEVDGVLAKRLHPNDQQRIVRGLEVYTATQKALSEWQAEQKNSEPEFNFLKIGIGDSFPNSLSLLEPRLKLRIDRMLELGAIEEAQKAKAKCNDYKASGWSGIGCSELYQYLNNELTIEECKQLWYKNTRAYAKRQLTWFKADKEIHWFKPDDMESVLALAIKFITC</sequence>
<feature type="site" description="Interaction with substrate tRNA" evidence="10">
    <location>
        <position position="142"/>
    </location>
</feature>
<evidence type="ECO:0000256" key="13">
    <source>
        <dbReference type="RuleBase" id="RU003785"/>
    </source>
</evidence>
<dbReference type="STRING" id="1121455.SAMN02745728_01012"/>
<evidence type="ECO:0000313" key="15">
    <source>
        <dbReference type="Proteomes" id="UP000186469"/>
    </source>
</evidence>
<feature type="region of interest" description="Interaction with substrate tRNA" evidence="10">
    <location>
        <begin position="174"/>
        <end position="178"/>
    </location>
</feature>
<dbReference type="InterPro" id="IPR039657">
    <property type="entry name" value="Dimethylallyltransferase"/>
</dbReference>
<dbReference type="Gene3D" id="3.40.50.300">
    <property type="entry name" value="P-loop containing nucleotide triphosphate hydrolases"/>
    <property type="match status" value="1"/>
</dbReference>
<evidence type="ECO:0000256" key="7">
    <source>
        <dbReference type="ARBA" id="ARBA00022840"/>
    </source>
</evidence>
<keyword evidence="6 10" id="KW-0547">Nucleotide-binding</keyword>
<dbReference type="AlphaFoldDB" id="A0A1M7SLV8"/>
<dbReference type="PANTHER" id="PTHR11088">
    <property type="entry name" value="TRNA DIMETHYLALLYLTRANSFERASE"/>
    <property type="match status" value="1"/>
</dbReference>
<evidence type="ECO:0000256" key="11">
    <source>
        <dbReference type="RuleBase" id="RU003783"/>
    </source>
</evidence>
<keyword evidence="5 10" id="KW-0819">tRNA processing</keyword>
<organism evidence="14 15">
    <name type="scientific">Desulfovibrio litoralis DSM 11393</name>
    <dbReference type="NCBI Taxonomy" id="1121455"/>
    <lineage>
        <taxon>Bacteria</taxon>
        <taxon>Pseudomonadati</taxon>
        <taxon>Thermodesulfobacteriota</taxon>
        <taxon>Desulfovibrionia</taxon>
        <taxon>Desulfovibrionales</taxon>
        <taxon>Desulfovibrionaceae</taxon>
        <taxon>Desulfovibrio</taxon>
    </lineage>
</organism>
<dbReference type="Pfam" id="PF01715">
    <property type="entry name" value="IPPT"/>
    <property type="match status" value="1"/>
</dbReference>
<dbReference type="SUPFAM" id="SSF52540">
    <property type="entry name" value="P-loop containing nucleoside triphosphate hydrolases"/>
    <property type="match status" value="1"/>
</dbReference>
<dbReference type="HAMAP" id="MF_00185">
    <property type="entry name" value="IPP_trans"/>
    <property type="match status" value="1"/>
</dbReference>
<name>A0A1M7SLV8_9BACT</name>
<protein>
    <recommendedName>
        <fullName evidence="10">tRNA dimethylallyltransferase</fullName>
        <ecNumber evidence="10">2.5.1.75</ecNumber>
    </recommendedName>
    <alternativeName>
        <fullName evidence="10">Dimethylallyl diphosphate:tRNA dimethylallyltransferase</fullName>
        <shortName evidence="10">DMAPP:tRNA dimethylallyltransferase</shortName>
        <shortName evidence="10">DMATase</shortName>
    </alternativeName>
    <alternativeName>
        <fullName evidence="10">Isopentenyl-diphosphate:tRNA isopentenyltransferase</fullName>
        <shortName evidence="10">IPP transferase</shortName>
        <shortName evidence="10">IPPT</shortName>
        <shortName evidence="10">IPTase</shortName>
    </alternativeName>
</protein>
<keyword evidence="4 10" id="KW-0808">Transferase</keyword>
<dbReference type="InterPro" id="IPR027417">
    <property type="entry name" value="P-loop_NTPase"/>
</dbReference>